<proteinExistence type="predicted"/>
<dbReference type="EMBL" id="BMHE01000019">
    <property type="protein sequence ID" value="GFZ88113.1"/>
    <property type="molecule type" value="Genomic_DNA"/>
</dbReference>
<name>A0ABQ1EVM2_9BACL</name>
<accession>A0ABQ1EVM2</accession>
<dbReference type="RefSeq" id="WP_189013895.1">
    <property type="nucleotide sequence ID" value="NZ_BMHE01000019.1"/>
</dbReference>
<keyword evidence="1" id="KW-1133">Transmembrane helix</keyword>
<evidence type="ECO:0000313" key="3">
    <source>
        <dbReference type="Proteomes" id="UP000615455"/>
    </source>
</evidence>
<evidence type="ECO:0000256" key="1">
    <source>
        <dbReference type="SAM" id="Phobius"/>
    </source>
</evidence>
<sequence>MEAALVFPFILLCTITLLFVGIYMYQRVYIQQTAITIAERLAFTWDNSHKDILTGNYAPNETDGLYWRLTQDKISDLFGLLVGGGTTQIAIPATDSSNLVERKLAKSAVILPQGITGTAKFTNYALDRQVEVQLNKPFLIPVFIEKWFDAETTSGKGISHVVEPIELIRLTDITRTYFKAIKGRISPQKAREALVEPDRSDLSGPSVTIQSERQAAAYLRSLVGGKEVVLTTLSGKSRTVDALDARGIGHQAFYSMTEFQLRMEQLPKDIELIEQGTQIQGVVWHFFKKGANGKGIPSSSFRKELESKGIVIVIHN</sequence>
<keyword evidence="3" id="KW-1185">Reference proteome</keyword>
<protein>
    <recommendedName>
        <fullName evidence="4">Pilus assembly protein</fullName>
    </recommendedName>
</protein>
<evidence type="ECO:0000313" key="2">
    <source>
        <dbReference type="EMBL" id="GFZ88113.1"/>
    </source>
</evidence>
<reference evidence="3" key="1">
    <citation type="journal article" date="2019" name="Int. J. Syst. Evol. Microbiol.">
        <title>The Global Catalogue of Microorganisms (GCM) 10K type strain sequencing project: providing services to taxonomists for standard genome sequencing and annotation.</title>
        <authorList>
            <consortium name="The Broad Institute Genomics Platform"/>
            <consortium name="The Broad Institute Genome Sequencing Center for Infectious Disease"/>
            <person name="Wu L."/>
            <person name="Ma J."/>
        </authorList>
    </citation>
    <scope>NUCLEOTIDE SEQUENCE [LARGE SCALE GENOMIC DNA]</scope>
    <source>
        <strain evidence="3">CGMCC 1.15043</strain>
    </source>
</reference>
<organism evidence="2 3">
    <name type="scientific">Paenibacillus marchantiophytorum</name>
    <dbReference type="NCBI Taxonomy" id="1619310"/>
    <lineage>
        <taxon>Bacteria</taxon>
        <taxon>Bacillati</taxon>
        <taxon>Bacillota</taxon>
        <taxon>Bacilli</taxon>
        <taxon>Bacillales</taxon>
        <taxon>Paenibacillaceae</taxon>
        <taxon>Paenibacillus</taxon>
    </lineage>
</organism>
<keyword evidence="1" id="KW-0472">Membrane</keyword>
<feature type="transmembrane region" description="Helical" evidence="1">
    <location>
        <begin position="6"/>
        <end position="25"/>
    </location>
</feature>
<gene>
    <name evidence="2" type="ORF">GCM10008018_37790</name>
</gene>
<keyword evidence="1" id="KW-0812">Transmembrane</keyword>
<comment type="caution">
    <text evidence="2">The sequence shown here is derived from an EMBL/GenBank/DDBJ whole genome shotgun (WGS) entry which is preliminary data.</text>
</comment>
<dbReference type="Proteomes" id="UP000615455">
    <property type="component" value="Unassembled WGS sequence"/>
</dbReference>
<evidence type="ECO:0008006" key="4">
    <source>
        <dbReference type="Google" id="ProtNLM"/>
    </source>
</evidence>